<feature type="binding site" evidence="12">
    <location>
        <position position="93"/>
    </location>
    <ligand>
        <name>cyanocob(III)alamin</name>
        <dbReference type="ChEBI" id="CHEBI:17439"/>
    </ligand>
</feature>
<keyword evidence="9 12" id="KW-0626">Porin</keyword>
<keyword evidence="2 12" id="KW-0813">Transport</keyword>
<name>A0ABX9ALN9_9ENTR</name>
<dbReference type="InterPro" id="IPR037066">
    <property type="entry name" value="Plug_dom_sf"/>
</dbReference>
<feature type="domain" description="TonB-dependent receptor-like beta-barrel" evidence="16">
    <location>
        <begin position="184"/>
        <end position="584"/>
    </location>
</feature>
<dbReference type="PANTHER" id="PTHR30069">
    <property type="entry name" value="TONB-DEPENDENT OUTER MEMBRANE RECEPTOR"/>
    <property type="match status" value="1"/>
</dbReference>
<accession>A0ABX9ALN9</accession>
<evidence type="ECO:0000256" key="10">
    <source>
        <dbReference type="ARBA" id="ARBA00023136"/>
    </source>
</evidence>
<dbReference type="NCBIfam" id="NF007926">
    <property type="entry name" value="PRK10641.1"/>
    <property type="match status" value="1"/>
</dbReference>
<dbReference type="PROSITE" id="PS01156">
    <property type="entry name" value="TONB_DEPENDENT_REC_2"/>
    <property type="match status" value="1"/>
</dbReference>
<evidence type="ECO:0000256" key="14">
    <source>
        <dbReference type="PROSITE-ProRule" id="PRU10143"/>
    </source>
</evidence>
<feature type="domain" description="TonB-dependent receptor plug" evidence="17">
    <location>
        <begin position="41"/>
        <end position="147"/>
    </location>
</feature>
<feature type="binding site" evidence="12">
    <location>
        <position position="258"/>
    </location>
    <ligand>
        <name>Ca(2+)</name>
        <dbReference type="ChEBI" id="CHEBI:29108"/>
        <label>2</label>
    </ligand>
</feature>
<comment type="function">
    <text evidence="12">Involved in the active translocation of vitamin B12 (cyanocobalamin) across the outer membrane to the periplasmic space. It derives its energy for transport by interacting with the trans-periplasmic membrane protein TonB.</text>
</comment>
<feature type="binding site" evidence="12">
    <location>
        <position position="249"/>
    </location>
    <ligand>
        <name>Ca(2+)</name>
        <dbReference type="ChEBI" id="CHEBI:29108"/>
        <label>2</label>
    </ligand>
</feature>
<dbReference type="Pfam" id="PF07715">
    <property type="entry name" value="Plug"/>
    <property type="match status" value="1"/>
</dbReference>
<dbReference type="InterPro" id="IPR010917">
    <property type="entry name" value="TonB_rcpt_CS"/>
</dbReference>
<comment type="subcellular location">
    <subcellularLocation>
        <location evidence="1 12 13">Cell outer membrane</location>
        <topology evidence="1 12 13">Multi-pass membrane protein</topology>
    </subcellularLocation>
</comment>
<feature type="binding site" evidence="12">
    <location>
        <position position="86"/>
    </location>
    <ligand>
        <name>cyanocob(III)alamin</name>
        <dbReference type="ChEBI" id="CHEBI:17439"/>
    </ligand>
</feature>
<keyword evidence="18" id="KW-0675">Receptor</keyword>
<feature type="binding site" evidence="12">
    <location>
        <begin position="111"/>
        <end position="112"/>
    </location>
    <ligand>
        <name>cyanocob(III)alamin</name>
        <dbReference type="ChEBI" id="CHEBI:17439"/>
    </ligand>
</feature>
<feature type="binding site" evidence="12">
    <location>
        <position position="249"/>
    </location>
    <ligand>
        <name>Ca(2+)</name>
        <dbReference type="ChEBI" id="CHEBI:29108"/>
        <label>1</label>
    </ligand>
</feature>
<feature type="short sequence motif" description="TonB C-terminal box" evidence="12 15">
    <location>
        <begin position="593"/>
        <end position="610"/>
    </location>
</feature>
<feature type="short sequence motif" description="TonB box" evidence="14">
    <location>
        <begin position="28"/>
        <end position="34"/>
    </location>
</feature>
<proteinExistence type="inferred from homology"/>
<dbReference type="HAMAP" id="MF_01531">
    <property type="entry name" value="BtuB"/>
    <property type="match status" value="1"/>
</dbReference>
<dbReference type="EMBL" id="CP081864">
    <property type="protein sequence ID" value="QZN96094.1"/>
    <property type="molecule type" value="Genomic_DNA"/>
</dbReference>
<evidence type="ECO:0000256" key="11">
    <source>
        <dbReference type="ARBA" id="ARBA00023237"/>
    </source>
</evidence>
<feature type="binding site" evidence="12">
    <location>
        <position position="214"/>
    </location>
    <ligand>
        <name>Ca(2+)</name>
        <dbReference type="ChEBI" id="CHEBI:29108"/>
        <label>2</label>
    </ligand>
</feature>
<keyword evidence="7 12" id="KW-0406">Ion transport</keyword>
<protein>
    <recommendedName>
        <fullName evidence="12">Vitamin B12 transporter BtuB</fullName>
    </recommendedName>
    <alternativeName>
        <fullName evidence="12">Cobalamin receptor</fullName>
    </alternativeName>
    <alternativeName>
        <fullName evidence="12">Outer membrane cobalamin translocator</fullName>
    </alternativeName>
</protein>
<evidence type="ECO:0000313" key="19">
    <source>
        <dbReference type="Proteomes" id="UP000825886"/>
    </source>
</evidence>
<sequence precursor="true">MSYKKLSLLAALSATAFSGWAQQTDNNTMVVTANRFQQPVNTVLAPIDVVTREDIDRWQPKSLNDVMRRLPGVDIGQNGGRGQMSSLFIRGTNSNHVLVLVDGVRLASTSVTGSIDFSQIPVSLVQRIEFIRGPRSAVYGSEAIGGVINIITQKESDGGKLQAGVGSKRTQTYDGSVRQHLGENTAVTLAGAFDETQGYNVYPSSTVPADADNDGFRSKSLWGSVEHRFNDDLAGFFRSYGYNNTTDYDRIYSDSDSDVRQLYSKSFDSGLRFQHERWSSQLVGSYQTYKDYNFNSTNGNYSTGYSLAEITQRSVLWGNAIQVGSGTISGGADWRREEKKPGTGSETYSRENTGLYLSAQQRYFDQLTLEGAVRTDDSTQYDRHNTWQTSAGWEFVPDYRVTLSYGTAFLAPSFGQLYGGWWANSNLKPEESSQWEAGLEGTTGPLFWRLAAYRNEIKNLIDSDENFKYFNTDKATIKGIEWTGTVSTGIFSHSVVLEYLDPRKDANNEVLARRAKQKAKYQLDWTMYDFDVNIAYQYNGKRFDNATSSYNPEQRRLPSYSTVDLAVSYPVTSHLTVRGRIANLFDKEYETAYGYQTAGREYYLNGSYTF</sequence>
<dbReference type="Gene3D" id="2.170.130.10">
    <property type="entry name" value="TonB-dependent receptor, plug domain"/>
    <property type="match status" value="1"/>
</dbReference>
<dbReference type="PROSITE" id="PS52016">
    <property type="entry name" value="TONB_DEPENDENT_REC_3"/>
    <property type="match status" value="1"/>
</dbReference>
<gene>
    <name evidence="12 18" type="primary">btuB</name>
    <name evidence="18" type="ORF">K6K13_00915</name>
</gene>
<keyword evidence="3 12" id="KW-1134">Transmembrane beta strand</keyword>
<reference evidence="18 19" key="1">
    <citation type="submission" date="2021-08" db="EMBL/GenBank/DDBJ databases">
        <title>Culture and genomic analysis of Symbiopectobacterium purcellii sp. nov. gen. nov., isolated from the leafhopper Empoasca decipiens.</title>
        <authorList>
            <person name="Nadal-Jimenez P."/>
            <person name="Siozios S."/>
            <person name="Halliday N."/>
            <person name="Camara M."/>
            <person name="Hurst G.D.D."/>
        </authorList>
    </citation>
    <scope>NUCLEOTIDE SEQUENCE [LARGE SCALE GENOMIC DNA]</scope>
    <source>
        <strain evidence="18 19">SyEd1</strain>
    </source>
</reference>
<evidence type="ECO:0000313" key="18">
    <source>
        <dbReference type="EMBL" id="QZN96094.1"/>
    </source>
</evidence>
<feature type="binding site" evidence="12">
    <location>
        <position position="212"/>
    </location>
    <ligand>
        <name>Ca(2+)</name>
        <dbReference type="ChEBI" id="CHEBI:29108"/>
        <label>2</label>
    </ligand>
</feature>
<comment type="caution">
    <text evidence="12">Lacks conserved residue(s) required for the propagation of feature annotation.</text>
</comment>
<dbReference type="Gene3D" id="2.40.170.20">
    <property type="entry name" value="TonB-dependent receptor, beta-barrel domain"/>
    <property type="match status" value="1"/>
</dbReference>
<keyword evidence="10 12" id="KW-0472">Membrane</keyword>
<dbReference type="InterPro" id="IPR010916">
    <property type="entry name" value="TonB_box_CS"/>
</dbReference>
<feature type="binding site" evidence="12">
    <location>
        <position position="200"/>
    </location>
    <ligand>
        <name>Ca(2+)</name>
        <dbReference type="ChEBI" id="CHEBI:29108"/>
        <label>1</label>
    </ligand>
</feature>
<feature type="chain" id="PRO_5044919170" description="Vitamin B12 transporter BtuB" evidence="12">
    <location>
        <begin position="22"/>
        <end position="610"/>
    </location>
</feature>
<comment type="similarity">
    <text evidence="12">Belongs to the TonB-dependent receptor family. BtuB (TC 1.B.14.3.1) subfamily.</text>
</comment>
<evidence type="ECO:0000256" key="3">
    <source>
        <dbReference type="ARBA" id="ARBA00022452"/>
    </source>
</evidence>
<keyword evidence="6 12" id="KW-0106">Calcium</keyword>
<evidence type="ECO:0000256" key="13">
    <source>
        <dbReference type="PROSITE-ProRule" id="PRU01360"/>
    </source>
</evidence>
<evidence type="ECO:0000259" key="17">
    <source>
        <dbReference type="Pfam" id="PF07715"/>
    </source>
</evidence>
<evidence type="ECO:0000256" key="12">
    <source>
        <dbReference type="HAMAP-Rule" id="MF_01531"/>
    </source>
</evidence>
<feature type="short sequence motif" description="TonB box" evidence="12">
    <location>
        <begin position="27"/>
        <end position="34"/>
    </location>
</feature>
<dbReference type="InterPro" id="IPR012910">
    <property type="entry name" value="Plug_dom"/>
</dbReference>
<keyword evidence="12" id="KW-0479">Metal-binding</keyword>
<dbReference type="Proteomes" id="UP000825886">
    <property type="component" value="Chromosome"/>
</dbReference>
<evidence type="ECO:0000256" key="6">
    <source>
        <dbReference type="ARBA" id="ARBA00022837"/>
    </source>
</evidence>
<keyword evidence="4 12" id="KW-0812">Transmembrane</keyword>
<dbReference type="Pfam" id="PF00593">
    <property type="entry name" value="TonB_dep_Rec_b-barrel"/>
    <property type="match status" value="1"/>
</dbReference>
<feature type="binding site" evidence="12">
    <location>
        <position position="306"/>
    </location>
    <ligand>
        <name>cyanocob(III)alamin</name>
        <dbReference type="ChEBI" id="CHEBI:17439"/>
    </ligand>
</feature>
<feature type="binding site" evidence="12">
    <location>
        <position position="248"/>
    </location>
    <ligand>
        <name>Ca(2+)</name>
        <dbReference type="ChEBI" id="CHEBI:29108"/>
        <label>2</label>
    </ligand>
</feature>
<feature type="binding site" evidence="12">
    <location>
        <position position="513"/>
    </location>
    <ligand>
        <name>cyanocob(III)alamin</name>
        <dbReference type="ChEBI" id="CHEBI:17439"/>
    </ligand>
</feature>
<keyword evidence="8 12" id="KW-0798">TonB box</keyword>
<dbReference type="PANTHER" id="PTHR30069:SF53">
    <property type="entry name" value="COLICIN I RECEPTOR-RELATED"/>
    <property type="match status" value="1"/>
</dbReference>
<keyword evidence="11 12" id="KW-0998">Cell outer membrane</keyword>
<evidence type="ECO:0000256" key="4">
    <source>
        <dbReference type="ARBA" id="ARBA00022692"/>
    </source>
</evidence>
<evidence type="ECO:0000259" key="16">
    <source>
        <dbReference type="Pfam" id="PF00593"/>
    </source>
</evidence>
<keyword evidence="5 12" id="KW-0732">Signal</keyword>
<evidence type="ECO:0000256" key="7">
    <source>
        <dbReference type="ARBA" id="ARBA00023065"/>
    </source>
</evidence>
<feature type="binding site" evidence="12">
    <location>
        <position position="212"/>
    </location>
    <ligand>
        <name>Ca(2+)</name>
        <dbReference type="ChEBI" id="CHEBI:29108"/>
        <label>1</label>
    </ligand>
</feature>
<feature type="signal peptide" evidence="12">
    <location>
        <begin position="1"/>
        <end position="21"/>
    </location>
</feature>
<evidence type="ECO:0000256" key="9">
    <source>
        <dbReference type="ARBA" id="ARBA00023114"/>
    </source>
</evidence>
<dbReference type="PROSITE" id="PS00430">
    <property type="entry name" value="TONB_DEPENDENT_REC_1"/>
    <property type="match status" value="1"/>
</dbReference>
<evidence type="ECO:0000256" key="2">
    <source>
        <dbReference type="ARBA" id="ARBA00022448"/>
    </source>
</evidence>
<dbReference type="InterPro" id="IPR000531">
    <property type="entry name" value="Beta-barrel_TonB"/>
</dbReference>
<evidence type="ECO:0000256" key="1">
    <source>
        <dbReference type="ARBA" id="ARBA00004571"/>
    </source>
</evidence>
<organism evidence="18 19">
    <name type="scientific">Symbiopectobacterium purcellii</name>
    <dbReference type="NCBI Taxonomy" id="2871826"/>
    <lineage>
        <taxon>Bacteria</taxon>
        <taxon>Pseudomonadati</taxon>
        <taxon>Pseudomonadota</taxon>
        <taxon>Gammaproteobacteria</taxon>
        <taxon>Enterobacterales</taxon>
        <taxon>Enterobacteriaceae</taxon>
    </lineage>
</organism>
<dbReference type="SUPFAM" id="SSF56935">
    <property type="entry name" value="Porins"/>
    <property type="match status" value="1"/>
</dbReference>
<evidence type="ECO:0000256" key="5">
    <source>
        <dbReference type="ARBA" id="ARBA00022729"/>
    </source>
</evidence>
<dbReference type="InterPro" id="IPR039426">
    <property type="entry name" value="TonB-dep_rcpt-like"/>
</dbReference>
<evidence type="ECO:0000256" key="8">
    <source>
        <dbReference type="ARBA" id="ARBA00023077"/>
    </source>
</evidence>
<dbReference type="NCBIfam" id="TIGR01779">
    <property type="entry name" value="TonB-B12"/>
    <property type="match status" value="1"/>
</dbReference>
<evidence type="ECO:0000256" key="15">
    <source>
        <dbReference type="PROSITE-ProRule" id="PRU10144"/>
    </source>
</evidence>
<dbReference type="InterPro" id="IPR036942">
    <property type="entry name" value="Beta-barrel_TonB_sf"/>
</dbReference>
<dbReference type="InterPro" id="IPR010101">
    <property type="entry name" value="B12_transptr_BtuB"/>
</dbReference>
<feature type="binding site" evidence="12">
    <location>
        <position position="214"/>
    </location>
    <ligand>
        <name>Ca(2+)</name>
        <dbReference type="ChEBI" id="CHEBI:29108"/>
        <label>1</label>
    </ligand>
</feature>
<keyword evidence="19" id="KW-1185">Reference proteome</keyword>
<dbReference type="CDD" id="cd01347">
    <property type="entry name" value="ligand_gated_channel"/>
    <property type="match status" value="1"/>
</dbReference>
<dbReference type="RefSeq" id="WP_222159157.1">
    <property type="nucleotide sequence ID" value="NZ_CP081864.1"/>
</dbReference>